<keyword evidence="7 14" id="KW-0378">Hydrolase</keyword>
<evidence type="ECO:0000313" key="20">
    <source>
        <dbReference type="EMBL" id="SFC57956.1"/>
    </source>
</evidence>
<evidence type="ECO:0000256" key="14">
    <source>
        <dbReference type="PIRNR" id="PIRNR006337"/>
    </source>
</evidence>
<dbReference type="GO" id="GO:0005992">
    <property type="term" value="P:trehalose biosynthetic process"/>
    <property type="evidence" value="ECO:0007669"/>
    <property type="project" value="UniProtKB-UniRule"/>
</dbReference>
<dbReference type="OrthoDB" id="9800174at2"/>
<organism evidence="20 21">
    <name type="scientific">Tropicimonas isoalkanivorans</name>
    <dbReference type="NCBI Taxonomy" id="441112"/>
    <lineage>
        <taxon>Bacteria</taxon>
        <taxon>Pseudomonadati</taxon>
        <taxon>Pseudomonadota</taxon>
        <taxon>Alphaproteobacteria</taxon>
        <taxon>Rhodobacterales</taxon>
        <taxon>Roseobacteraceae</taxon>
        <taxon>Tropicimonas</taxon>
    </lineage>
</organism>
<feature type="region of interest" description="Disordered" evidence="18">
    <location>
        <begin position="357"/>
        <end position="388"/>
    </location>
</feature>
<dbReference type="InterPro" id="IPR006047">
    <property type="entry name" value="GH13_cat_dom"/>
</dbReference>
<evidence type="ECO:0000256" key="12">
    <source>
        <dbReference type="ARBA" id="ARBA00034013"/>
    </source>
</evidence>
<feature type="binding site" evidence="16">
    <location>
        <begin position="262"/>
        <end position="267"/>
    </location>
    <ligand>
        <name>substrate</name>
    </ligand>
</feature>
<keyword evidence="9 14" id="KW-0326">Glycosidase</keyword>
<keyword evidence="21" id="KW-1185">Reference proteome</keyword>
<dbReference type="GO" id="GO:0005737">
    <property type="term" value="C:cytoplasm"/>
    <property type="evidence" value="ECO:0007669"/>
    <property type="project" value="UniProtKB-SubCell"/>
</dbReference>
<dbReference type="Gene3D" id="3.20.20.80">
    <property type="entry name" value="Glycosidases"/>
    <property type="match status" value="1"/>
</dbReference>
<comment type="subcellular location">
    <subcellularLocation>
        <location evidence="1 15">Cytoplasm</location>
    </subcellularLocation>
</comment>
<evidence type="ECO:0000256" key="1">
    <source>
        <dbReference type="ARBA" id="ARBA00004496"/>
    </source>
</evidence>
<dbReference type="Proteomes" id="UP000198728">
    <property type="component" value="Unassembled WGS sequence"/>
</dbReference>
<dbReference type="PANTHER" id="PTHR43651">
    <property type="entry name" value="1,4-ALPHA-GLUCAN-BRANCHING ENZYME"/>
    <property type="match status" value="1"/>
</dbReference>
<feature type="binding site" evidence="16">
    <location>
        <begin position="318"/>
        <end position="322"/>
    </location>
    <ligand>
        <name>substrate</name>
    </ligand>
</feature>
<evidence type="ECO:0000256" key="4">
    <source>
        <dbReference type="ARBA" id="ARBA00012268"/>
    </source>
</evidence>
<dbReference type="NCBIfam" id="TIGR02402">
    <property type="entry name" value="trehalose_TreZ"/>
    <property type="match status" value="1"/>
</dbReference>
<dbReference type="InterPro" id="IPR012768">
    <property type="entry name" value="Trehalose_TreZ"/>
</dbReference>
<accession>A0A1I1KB22</accession>
<feature type="binding site" evidence="16">
    <location>
        <begin position="388"/>
        <end position="393"/>
    </location>
    <ligand>
        <name>substrate</name>
    </ligand>
</feature>
<evidence type="ECO:0000256" key="7">
    <source>
        <dbReference type="ARBA" id="ARBA00022801"/>
    </source>
</evidence>
<dbReference type="InterPro" id="IPR044901">
    <property type="entry name" value="Trehalose_TreZ_E-set_sf"/>
</dbReference>
<comment type="pathway">
    <text evidence="2 14">Glycan biosynthesis; trehalose biosynthesis.</text>
</comment>
<dbReference type="EMBL" id="FOLG01000006">
    <property type="protein sequence ID" value="SFC57956.1"/>
    <property type="molecule type" value="Genomic_DNA"/>
</dbReference>
<dbReference type="UniPathway" id="UPA00299"/>
<dbReference type="Gene3D" id="2.60.40.10">
    <property type="entry name" value="Immunoglobulins"/>
    <property type="match status" value="1"/>
</dbReference>
<dbReference type="EC" id="3.2.1.141" evidence="4 13"/>
<evidence type="ECO:0000256" key="11">
    <source>
        <dbReference type="ARBA" id="ARBA00033284"/>
    </source>
</evidence>
<dbReference type="InterPro" id="IPR017853">
    <property type="entry name" value="GH"/>
</dbReference>
<evidence type="ECO:0000256" key="18">
    <source>
        <dbReference type="SAM" id="MobiDB-lite"/>
    </source>
</evidence>
<dbReference type="PANTHER" id="PTHR43651:SF11">
    <property type="entry name" value="MALTO-OLIGOSYLTREHALOSE TREHALOHYDROLASE"/>
    <property type="match status" value="1"/>
</dbReference>
<keyword evidence="8" id="KW-0119">Carbohydrate metabolism</keyword>
<evidence type="ECO:0000256" key="13">
    <source>
        <dbReference type="NCBIfam" id="TIGR02402"/>
    </source>
</evidence>
<dbReference type="InterPro" id="IPR013783">
    <property type="entry name" value="Ig-like_fold"/>
</dbReference>
<evidence type="ECO:0000256" key="10">
    <source>
        <dbReference type="ARBA" id="ARBA00032057"/>
    </source>
</evidence>
<dbReference type="AlphaFoldDB" id="A0A1I1KB22"/>
<sequence length="579" mass="63896">MDDATTDSTPSDPSLFWGVRPAGAAWCARLWAPGASSVAIELAGRRQDLTPAGDGRFEAKVEAVTGSDYRFVVDGEPLADPASRAQPDGVAGPSRLVDLSDFAWQNDRPRRPWHEAVIYEMHVGTFTPEGTFAAAADRLQGLADLGITAIQLMPLNQFPGQHGWGYDGALPFAPHAAYGTPEDLCRLIDRAHGLGLMVMIDVVYNHFGPEGVTLHQIAPEFFDHSRETPWGAAIRYSQPAVRDFFRANALMWLTEYRADGFRFDAVHQIQDKTRPHVLQEISDALHAAADGPVYLVSEDERNDPELRDLGVFDAEWNDDYHHAVHCALTGESESYYKTFAVDPIDDLLRAFRDGQVEHGQPREGEESRRGKPAGHLPPTAFVNPNQTHDQVGNRALGDRLITLAGEEPARTVHAMLLCLPFVPMLFMGEERGERHPFQFFADPGPDLRQAYRDGRRAEFAGFSDHWGTNVPDPVDPATFEASKLSWADDARATSWLDLTRRCLAFRRAHVVPLVASGLAGETRVWRTGQRSVEAEWTFAAGRLRLAANLGGLPETAPDWPAALAEGDVAHSPFAFRVTT</sequence>
<evidence type="ECO:0000256" key="9">
    <source>
        <dbReference type="ARBA" id="ARBA00023295"/>
    </source>
</evidence>
<evidence type="ECO:0000256" key="2">
    <source>
        <dbReference type="ARBA" id="ARBA00005199"/>
    </source>
</evidence>
<feature type="active site" description="Nucleophile" evidence="15">
    <location>
        <position position="264"/>
    </location>
</feature>
<feature type="compositionally biased region" description="Basic and acidic residues" evidence="18">
    <location>
        <begin position="357"/>
        <end position="369"/>
    </location>
</feature>
<gene>
    <name evidence="20" type="ORF">SAMN04488094_106135</name>
</gene>
<feature type="domain" description="Glycosyl hydrolase family 13 catalytic" evidence="19">
    <location>
        <begin position="120"/>
        <end position="456"/>
    </location>
</feature>
<dbReference type="CDD" id="cd11325">
    <property type="entry name" value="AmyAc_GTHase"/>
    <property type="match status" value="1"/>
</dbReference>
<comment type="catalytic activity">
    <reaction evidence="12 14">
        <text>hydrolysis of (1-&gt;4)-alpha-D-glucosidic linkage in 4-alpha-D-[(1-&gt;4)-alpha-D-glucanosyl]n trehalose to yield trehalose and (1-&gt;4)-alpha-D-glucan.</text>
        <dbReference type="EC" id="3.2.1.141"/>
    </reaction>
</comment>
<evidence type="ECO:0000256" key="15">
    <source>
        <dbReference type="PIRSR" id="PIRSR006337-1"/>
    </source>
</evidence>
<proteinExistence type="inferred from homology"/>
<dbReference type="SMART" id="SM00642">
    <property type="entry name" value="Aamy"/>
    <property type="match status" value="1"/>
</dbReference>
<dbReference type="STRING" id="441112.SAMN04488094_106135"/>
<evidence type="ECO:0000313" key="21">
    <source>
        <dbReference type="Proteomes" id="UP000198728"/>
    </source>
</evidence>
<evidence type="ECO:0000256" key="16">
    <source>
        <dbReference type="PIRSR" id="PIRSR006337-2"/>
    </source>
</evidence>
<feature type="active site" description="Proton donor" evidence="15">
    <location>
        <position position="298"/>
    </location>
</feature>
<reference evidence="20 21" key="1">
    <citation type="submission" date="2016-10" db="EMBL/GenBank/DDBJ databases">
        <authorList>
            <person name="de Groot N.N."/>
        </authorList>
    </citation>
    <scope>NUCLEOTIDE SEQUENCE [LARGE SCALE GENOMIC DNA]</scope>
    <source>
        <strain evidence="20 21">DSM 19548</strain>
    </source>
</reference>
<dbReference type="SUPFAM" id="SSF81296">
    <property type="entry name" value="E set domains"/>
    <property type="match status" value="1"/>
</dbReference>
<feature type="site" description="Transition state stabilizer" evidence="17">
    <location>
        <position position="389"/>
    </location>
</feature>
<protein>
    <recommendedName>
        <fullName evidence="5 13">Malto-oligosyltrehalose trehalohydrolase</fullName>
        <shortName evidence="14">MTHase</shortName>
        <ecNumber evidence="4 13">3.2.1.141</ecNumber>
    </recommendedName>
    <alternativeName>
        <fullName evidence="11 14">4-alpha-D-((1-&gt;4)-alpha-D-glucano)trehalose trehalohydrolase</fullName>
    </alternativeName>
    <alternativeName>
        <fullName evidence="10 14">Maltooligosyl trehalose trehalohydrolase</fullName>
    </alternativeName>
</protein>
<evidence type="ECO:0000256" key="8">
    <source>
        <dbReference type="ARBA" id="ARBA00023277"/>
    </source>
</evidence>
<comment type="similarity">
    <text evidence="3 14">Belongs to the glycosyl hydrolase 13 family.</text>
</comment>
<keyword evidence="6" id="KW-0963">Cytoplasm</keyword>
<dbReference type="PIRSF" id="PIRSF006337">
    <property type="entry name" value="Trehalose_TreZ"/>
    <property type="match status" value="1"/>
</dbReference>
<evidence type="ECO:0000259" key="19">
    <source>
        <dbReference type="SMART" id="SM00642"/>
    </source>
</evidence>
<dbReference type="SUPFAM" id="SSF51445">
    <property type="entry name" value="(Trans)glycosidases"/>
    <property type="match status" value="1"/>
</dbReference>
<evidence type="ECO:0000256" key="17">
    <source>
        <dbReference type="PIRSR" id="PIRSR006337-3"/>
    </source>
</evidence>
<evidence type="ECO:0000256" key="6">
    <source>
        <dbReference type="ARBA" id="ARBA00022490"/>
    </source>
</evidence>
<dbReference type="InterPro" id="IPR014756">
    <property type="entry name" value="Ig_E-set"/>
</dbReference>
<dbReference type="Gene3D" id="1.10.10.760">
    <property type="entry name" value="E-set domains of sugar-utilizing enzymes"/>
    <property type="match status" value="1"/>
</dbReference>
<evidence type="ECO:0000256" key="5">
    <source>
        <dbReference type="ARBA" id="ARBA00015938"/>
    </source>
</evidence>
<dbReference type="CDD" id="cd02853">
    <property type="entry name" value="E_set_MTHase_like_N"/>
    <property type="match status" value="1"/>
</dbReference>
<dbReference type="GO" id="GO:0033942">
    <property type="term" value="F:4-alpha-D-(1-&gt;4)-alpha-D-glucanotrehalose trehalohydrolase activity"/>
    <property type="evidence" value="ECO:0007669"/>
    <property type="project" value="UniProtKB-EC"/>
</dbReference>
<dbReference type="Pfam" id="PF00128">
    <property type="entry name" value="Alpha-amylase"/>
    <property type="match status" value="1"/>
</dbReference>
<dbReference type="RefSeq" id="WP_093360942.1">
    <property type="nucleotide sequence ID" value="NZ_FOLG01000006.1"/>
</dbReference>
<name>A0A1I1KB22_9RHOB</name>
<evidence type="ECO:0000256" key="3">
    <source>
        <dbReference type="ARBA" id="ARBA00008061"/>
    </source>
</evidence>